<keyword evidence="2" id="KW-0472">Membrane</keyword>
<evidence type="ECO:0000259" key="3">
    <source>
        <dbReference type="Pfam" id="PF13490"/>
    </source>
</evidence>
<feature type="region of interest" description="Disordered" evidence="1">
    <location>
        <begin position="1"/>
        <end position="26"/>
    </location>
</feature>
<dbReference type="RefSeq" id="WP_165441933.1">
    <property type="nucleotide sequence ID" value="NZ_SJPG01000001.1"/>
</dbReference>
<evidence type="ECO:0000313" key="4">
    <source>
        <dbReference type="EMBL" id="TWT64023.1"/>
    </source>
</evidence>
<feature type="transmembrane region" description="Helical" evidence="2">
    <location>
        <begin position="34"/>
        <end position="56"/>
    </location>
</feature>
<keyword evidence="5" id="KW-1185">Reference proteome</keyword>
<evidence type="ECO:0000313" key="5">
    <source>
        <dbReference type="Proteomes" id="UP000316095"/>
    </source>
</evidence>
<gene>
    <name evidence="4" type="ORF">Pan54_47830</name>
</gene>
<comment type="caution">
    <text evidence="4">The sequence shown here is derived from an EMBL/GenBank/DDBJ whole genome shotgun (WGS) entry which is preliminary data.</text>
</comment>
<reference evidence="4 5" key="1">
    <citation type="submission" date="2019-02" db="EMBL/GenBank/DDBJ databases">
        <title>Deep-cultivation of Planctomycetes and their phenomic and genomic characterization uncovers novel biology.</title>
        <authorList>
            <person name="Wiegand S."/>
            <person name="Jogler M."/>
            <person name="Boedeker C."/>
            <person name="Pinto D."/>
            <person name="Vollmers J."/>
            <person name="Rivas-Marin E."/>
            <person name="Kohn T."/>
            <person name="Peeters S.H."/>
            <person name="Heuer A."/>
            <person name="Rast P."/>
            <person name="Oberbeckmann S."/>
            <person name="Bunk B."/>
            <person name="Jeske O."/>
            <person name="Meyerdierks A."/>
            <person name="Storesund J.E."/>
            <person name="Kallscheuer N."/>
            <person name="Luecker S."/>
            <person name="Lage O.M."/>
            <person name="Pohl T."/>
            <person name="Merkel B.J."/>
            <person name="Hornburger P."/>
            <person name="Mueller R.-W."/>
            <person name="Bruemmer F."/>
            <person name="Labrenz M."/>
            <person name="Spormann A.M."/>
            <person name="Op Den Camp H."/>
            <person name="Overmann J."/>
            <person name="Amann R."/>
            <person name="Jetten M.S.M."/>
            <person name="Mascher T."/>
            <person name="Medema M.H."/>
            <person name="Devos D.P."/>
            <person name="Kaster A.-K."/>
            <person name="Ovreas L."/>
            <person name="Rohde M."/>
            <person name="Galperin M.Y."/>
            <person name="Jogler C."/>
        </authorList>
    </citation>
    <scope>NUCLEOTIDE SEQUENCE [LARGE SCALE GENOMIC DNA]</scope>
    <source>
        <strain evidence="4 5">Pan54</strain>
    </source>
</reference>
<dbReference type="Pfam" id="PF13490">
    <property type="entry name" value="zf-HC2"/>
    <property type="match status" value="1"/>
</dbReference>
<keyword evidence="2" id="KW-1133">Transmembrane helix</keyword>
<accession>A0A5C5XNR6</accession>
<dbReference type="EMBL" id="SJPG01000001">
    <property type="protein sequence ID" value="TWT64023.1"/>
    <property type="molecule type" value="Genomic_DNA"/>
</dbReference>
<evidence type="ECO:0000256" key="2">
    <source>
        <dbReference type="SAM" id="Phobius"/>
    </source>
</evidence>
<organism evidence="4 5">
    <name type="scientific">Rubinisphaera italica</name>
    <dbReference type="NCBI Taxonomy" id="2527969"/>
    <lineage>
        <taxon>Bacteria</taxon>
        <taxon>Pseudomonadati</taxon>
        <taxon>Planctomycetota</taxon>
        <taxon>Planctomycetia</taxon>
        <taxon>Planctomycetales</taxon>
        <taxon>Planctomycetaceae</taxon>
        <taxon>Rubinisphaera</taxon>
    </lineage>
</organism>
<protein>
    <recommendedName>
        <fullName evidence="3">Putative zinc-finger domain-containing protein</fullName>
    </recommendedName>
</protein>
<dbReference type="Proteomes" id="UP000316095">
    <property type="component" value="Unassembled WGS sequence"/>
</dbReference>
<proteinExistence type="predicted"/>
<name>A0A5C5XNR6_9PLAN</name>
<keyword evidence="2" id="KW-0812">Transmembrane</keyword>
<dbReference type="AlphaFoldDB" id="A0A5C5XNR6"/>
<dbReference type="InterPro" id="IPR027383">
    <property type="entry name" value="Znf_put"/>
</dbReference>
<feature type="domain" description="Putative zinc-finger" evidence="3">
    <location>
        <begin position="72"/>
        <end position="106"/>
    </location>
</feature>
<evidence type="ECO:0000256" key="1">
    <source>
        <dbReference type="SAM" id="MobiDB-lite"/>
    </source>
</evidence>
<feature type="compositionally biased region" description="Basic and acidic residues" evidence="1">
    <location>
        <begin position="1"/>
        <end position="11"/>
    </location>
</feature>
<sequence>MSKSRNLKEEWIPCPPGTLPSLAGNERSRQRRQFLVRAGSTAGAIALATGAGWMALQKEEPFEDPVYSGIACSQVRELAPQMMMGKLEAKQADQIMAHVEQCDECRALIESMQSKSVKMSHVESGTACKCSTCRRESLTIALGETAPPLPIPIA</sequence>